<reference evidence="2 3" key="1">
    <citation type="journal article" date="2023" name="Hortic Res">
        <title>Pangenome of water caltrop reveals structural variations and asymmetric subgenome divergence after allopolyploidization.</title>
        <authorList>
            <person name="Zhang X."/>
            <person name="Chen Y."/>
            <person name="Wang L."/>
            <person name="Yuan Y."/>
            <person name="Fang M."/>
            <person name="Shi L."/>
            <person name="Lu R."/>
            <person name="Comes H.P."/>
            <person name="Ma Y."/>
            <person name="Chen Y."/>
            <person name="Huang G."/>
            <person name="Zhou Y."/>
            <person name="Zheng Z."/>
            <person name="Qiu Y."/>
        </authorList>
    </citation>
    <scope>NUCLEOTIDE SEQUENCE [LARGE SCALE GENOMIC DNA]</scope>
    <source>
        <tissue evidence="2">Roots</tissue>
    </source>
</reference>
<gene>
    <name evidence="2" type="ORF">SAY87_030165</name>
</gene>
<accession>A0AAN7K8W9</accession>
<evidence type="ECO:0000259" key="1">
    <source>
        <dbReference type="Pfam" id="PF24851"/>
    </source>
</evidence>
<dbReference type="PANTHER" id="PTHR35766:SF1">
    <property type="entry name" value="OS08G0543600 PROTEIN"/>
    <property type="match status" value="1"/>
</dbReference>
<keyword evidence="3" id="KW-1185">Reference proteome</keyword>
<proteinExistence type="predicted"/>
<dbReference type="AlphaFoldDB" id="A0AAN7K8W9"/>
<evidence type="ECO:0000313" key="3">
    <source>
        <dbReference type="Proteomes" id="UP001345219"/>
    </source>
</evidence>
<dbReference type="EMBL" id="JAXIOK010000009">
    <property type="protein sequence ID" value="KAK4762281.1"/>
    <property type="molecule type" value="Genomic_DNA"/>
</dbReference>
<feature type="domain" description="DUF7725" evidence="1">
    <location>
        <begin position="34"/>
        <end position="88"/>
    </location>
</feature>
<protein>
    <recommendedName>
        <fullName evidence="1">DUF7725 domain-containing protein</fullName>
    </recommendedName>
</protein>
<dbReference type="PANTHER" id="PTHR35766">
    <property type="entry name" value="OS08G0543600 PROTEIN"/>
    <property type="match status" value="1"/>
</dbReference>
<name>A0AAN7K8W9_9MYRT</name>
<dbReference type="Pfam" id="PF24851">
    <property type="entry name" value="DUF7725"/>
    <property type="match status" value="1"/>
</dbReference>
<evidence type="ECO:0000313" key="2">
    <source>
        <dbReference type="EMBL" id="KAK4762281.1"/>
    </source>
</evidence>
<dbReference type="InterPro" id="IPR056142">
    <property type="entry name" value="DUF7725"/>
</dbReference>
<sequence length="241" mass="25364">MIQYLCRSIRIMLSQRQVNLMGAGAAVKTPEHNLLDERSLLACMVRTSPTGGRIHIGSTLLNRLGKMLSPLHWHDYKKRYGKLDDFVYLVVKGDYVRLREGAQEMIAAVAAVAKVSGAAAAPALHSSALSSVVVTPMAQSYRPKNGPSTVVNIIGPASAQGHLQLLPAQNPHPSAIGSAVGSNVKILSKSKNPPDPNGLGFQSASINGHANIDSAGLGKGVTNGKHISNFIGKPPSGLLTL</sequence>
<organism evidence="2 3">
    <name type="scientific">Trapa incisa</name>
    <dbReference type="NCBI Taxonomy" id="236973"/>
    <lineage>
        <taxon>Eukaryota</taxon>
        <taxon>Viridiplantae</taxon>
        <taxon>Streptophyta</taxon>
        <taxon>Embryophyta</taxon>
        <taxon>Tracheophyta</taxon>
        <taxon>Spermatophyta</taxon>
        <taxon>Magnoliopsida</taxon>
        <taxon>eudicotyledons</taxon>
        <taxon>Gunneridae</taxon>
        <taxon>Pentapetalae</taxon>
        <taxon>rosids</taxon>
        <taxon>malvids</taxon>
        <taxon>Myrtales</taxon>
        <taxon>Lythraceae</taxon>
        <taxon>Trapa</taxon>
    </lineage>
</organism>
<dbReference type="Proteomes" id="UP001345219">
    <property type="component" value="Chromosome 23"/>
</dbReference>
<comment type="caution">
    <text evidence="2">The sequence shown here is derived from an EMBL/GenBank/DDBJ whole genome shotgun (WGS) entry which is preliminary data.</text>
</comment>